<dbReference type="PANTHER" id="PTHR36932">
    <property type="entry name" value="CAPSULAR POLYSACCHARIDE BIOSYNTHESIS PROTEIN"/>
    <property type="match status" value="1"/>
</dbReference>
<proteinExistence type="predicted"/>
<gene>
    <name evidence="1" type="ORF">CFH80_02195</name>
</gene>
<dbReference type="Gene3D" id="3.40.50.12780">
    <property type="entry name" value="N-terminal domain of ligase-like"/>
    <property type="match status" value="1"/>
</dbReference>
<evidence type="ECO:0000313" key="1">
    <source>
        <dbReference type="EMBL" id="DAB36947.1"/>
    </source>
</evidence>
<evidence type="ECO:0000313" key="2">
    <source>
        <dbReference type="Proteomes" id="UP000231638"/>
    </source>
</evidence>
<dbReference type="InterPro" id="IPR053158">
    <property type="entry name" value="CapK_Type1_Caps_Biosynth"/>
</dbReference>
<reference evidence="1 2" key="1">
    <citation type="journal article" date="2017" name="Front. Microbiol.">
        <title>Comparative Genomic Analysis of the Class Epsilonproteobacteria and Proposed Reclassification to Epsilonbacteraeota (phyl. nov.).</title>
        <authorList>
            <person name="Waite D.W."/>
            <person name="Vanwonterghem I."/>
            <person name="Rinke C."/>
            <person name="Parks D.H."/>
            <person name="Zhang Y."/>
            <person name="Takai K."/>
            <person name="Sievert S.M."/>
            <person name="Simon J."/>
            <person name="Campbell B.J."/>
            <person name="Hanson T.E."/>
            <person name="Woyke T."/>
            <person name="Klotz M.G."/>
            <person name="Hugenholtz P."/>
        </authorList>
    </citation>
    <scope>NUCLEOTIDE SEQUENCE [LARGE SCALE GENOMIC DNA]</scope>
    <source>
        <strain evidence="1">UBA11420</strain>
    </source>
</reference>
<dbReference type="SUPFAM" id="SSF56801">
    <property type="entry name" value="Acetyl-CoA synthetase-like"/>
    <property type="match status" value="1"/>
</dbReference>
<dbReference type="PANTHER" id="PTHR36932:SF1">
    <property type="entry name" value="CAPSULAR POLYSACCHARIDE BIOSYNTHESIS PROTEIN"/>
    <property type="match status" value="1"/>
</dbReference>
<dbReference type="InterPro" id="IPR042099">
    <property type="entry name" value="ANL_N_sf"/>
</dbReference>
<dbReference type="EMBL" id="DLUG01000062">
    <property type="protein sequence ID" value="DAB36947.1"/>
    <property type="molecule type" value="Genomic_DNA"/>
</dbReference>
<sequence length="268" mass="30639">HGVLDDVEAAAACIFQNGITAIVGIPMQVSYLARMKKELFDTHIKKVLLSTDYVADALVKSLSRNGTCQVFNHYGMTEMGYGGGVECACLSGYHLRENDLYFEIVDPITGKVVEDGTYGEVVFTTLNRQAMPLIRYKTGDRARFLVETCACGTFLRRMEKVRGRIENTLSVEGHEITLRDLDEIFLAYESLMDYRVECYDPNRLHVRLVLDKNTDAKAFQNALKQELHVRFQSKFDFEIEIEEDDRSSKITRSMIKRKIHDCRQGAKR</sequence>
<comment type="caution">
    <text evidence="1">The sequence shown here is derived from an EMBL/GenBank/DDBJ whole genome shotgun (WGS) entry which is preliminary data.</text>
</comment>
<protein>
    <submittedName>
        <fullName evidence="1">AMP-binding protein</fullName>
    </submittedName>
</protein>
<name>A0A2D3WDY8_9BACT</name>
<dbReference type="AlphaFoldDB" id="A0A2D3WDY8"/>
<dbReference type="STRING" id="366522.GCA_001548055_00989"/>
<accession>A0A2D3WDY8</accession>
<dbReference type="Proteomes" id="UP000231638">
    <property type="component" value="Unassembled WGS sequence"/>
</dbReference>
<feature type="non-terminal residue" evidence="1">
    <location>
        <position position="1"/>
    </location>
</feature>
<organism evidence="1 2">
    <name type="scientific">Sulfurospirillum cavolei</name>
    <dbReference type="NCBI Taxonomy" id="366522"/>
    <lineage>
        <taxon>Bacteria</taxon>
        <taxon>Pseudomonadati</taxon>
        <taxon>Campylobacterota</taxon>
        <taxon>Epsilonproteobacteria</taxon>
        <taxon>Campylobacterales</taxon>
        <taxon>Sulfurospirillaceae</taxon>
        <taxon>Sulfurospirillum</taxon>
    </lineage>
</organism>